<comment type="caution">
    <text evidence="10">The sequence shown here is derived from an EMBL/GenBank/DDBJ whole genome shotgun (WGS) entry which is preliminary data.</text>
</comment>
<dbReference type="Gene3D" id="1.20.1270.70">
    <property type="entry name" value="Designed single chain three-helix bundle"/>
    <property type="match status" value="1"/>
</dbReference>
<dbReference type="InterPro" id="IPR036514">
    <property type="entry name" value="SGNH_hydro_sf"/>
</dbReference>
<dbReference type="InterPro" id="IPR003305">
    <property type="entry name" value="CenC_carb-bd"/>
</dbReference>
<dbReference type="Gene3D" id="2.60.120.260">
    <property type="entry name" value="Galactose-binding domain-like"/>
    <property type="match status" value="4"/>
</dbReference>
<dbReference type="InterPro" id="IPR036116">
    <property type="entry name" value="FN3_sf"/>
</dbReference>
<evidence type="ECO:0000256" key="5">
    <source>
        <dbReference type="ARBA" id="ARBA00022801"/>
    </source>
</evidence>
<evidence type="ECO:0000256" key="1">
    <source>
        <dbReference type="ARBA" id="ARBA00001462"/>
    </source>
</evidence>
<keyword evidence="11" id="KW-1185">Reference proteome</keyword>
<dbReference type="EMBL" id="JBHTAI010000008">
    <property type="protein sequence ID" value="MFC7149667.1"/>
    <property type="molecule type" value="Genomic_DNA"/>
</dbReference>
<evidence type="ECO:0000256" key="3">
    <source>
        <dbReference type="ARBA" id="ARBA00012670"/>
    </source>
</evidence>
<dbReference type="InterPro" id="IPR008979">
    <property type="entry name" value="Galactose-bd-like_sf"/>
</dbReference>
<accession>A0ABW2FDP2</accession>
<dbReference type="InterPro" id="IPR003961">
    <property type="entry name" value="FN3_dom"/>
</dbReference>
<dbReference type="PANTHER" id="PTHR31776:SF0">
    <property type="entry name" value="ALPHA-L-ARABINOFURANOSIDASE 1"/>
    <property type="match status" value="1"/>
</dbReference>
<evidence type="ECO:0000256" key="6">
    <source>
        <dbReference type="ARBA" id="ARBA00023180"/>
    </source>
</evidence>
<dbReference type="Gene3D" id="3.40.50.1110">
    <property type="entry name" value="SGNH hydrolase"/>
    <property type="match status" value="1"/>
</dbReference>
<dbReference type="EC" id="3.2.1.55" evidence="3"/>
<evidence type="ECO:0000259" key="9">
    <source>
        <dbReference type="PROSITE" id="PS51272"/>
    </source>
</evidence>
<name>A0ABW2FDP2_9BACL</name>
<dbReference type="SUPFAM" id="SSF51445">
    <property type="entry name" value="(Trans)glycosidases"/>
    <property type="match status" value="1"/>
</dbReference>
<dbReference type="InterPro" id="IPR013783">
    <property type="entry name" value="Ig-like_fold"/>
</dbReference>
<dbReference type="SUPFAM" id="SSF52266">
    <property type="entry name" value="SGNH hydrolase"/>
    <property type="match status" value="1"/>
</dbReference>
<dbReference type="Pfam" id="PF00395">
    <property type="entry name" value="SLH"/>
    <property type="match status" value="3"/>
</dbReference>
<dbReference type="PROSITE" id="PS50853">
    <property type="entry name" value="FN3"/>
    <property type="match status" value="2"/>
</dbReference>
<feature type="domain" description="Fibronectin type-III" evidence="7">
    <location>
        <begin position="783"/>
        <end position="873"/>
    </location>
</feature>
<evidence type="ECO:0000313" key="11">
    <source>
        <dbReference type="Proteomes" id="UP001596378"/>
    </source>
</evidence>
<dbReference type="InterPro" id="IPR013830">
    <property type="entry name" value="SGNH_hydro"/>
</dbReference>
<dbReference type="InterPro" id="IPR010720">
    <property type="entry name" value="Alpha-L-AF_C"/>
</dbReference>
<feature type="domain" description="SLH" evidence="9">
    <location>
        <begin position="2521"/>
        <end position="2584"/>
    </location>
</feature>
<dbReference type="Pfam" id="PF13472">
    <property type="entry name" value="Lipase_GDSL_2"/>
    <property type="match status" value="1"/>
</dbReference>
<dbReference type="InterPro" id="IPR017853">
    <property type="entry name" value="GH"/>
</dbReference>
<feature type="domain" description="CBM6" evidence="8">
    <location>
        <begin position="642"/>
        <end position="781"/>
    </location>
</feature>
<feature type="domain" description="Fibronectin type-III" evidence="7">
    <location>
        <begin position="874"/>
        <end position="963"/>
    </location>
</feature>
<dbReference type="Pfam" id="PF02018">
    <property type="entry name" value="CBM_4_9"/>
    <property type="match status" value="1"/>
</dbReference>
<dbReference type="InterPro" id="IPR013320">
    <property type="entry name" value="ConA-like_dom_sf"/>
</dbReference>
<dbReference type="SMART" id="SM00060">
    <property type="entry name" value="FN3"/>
    <property type="match status" value="2"/>
</dbReference>
<reference evidence="11" key="1">
    <citation type="journal article" date="2019" name="Int. J. Syst. Evol. Microbiol.">
        <title>The Global Catalogue of Microorganisms (GCM) 10K type strain sequencing project: providing services to taxonomists for standard genome sequencing and annotation.</title>
        <authorList>
            <consortium name="The Broad Institute Genomics Platform"/>
            <consortium name="The Broad Institute Genome Sequencing Center for Infectious Disease"/>
            <person name="Wu L."/>
            <person name="Ma J."/>
        </authorList>
    </citation>
    <scope>NUCLEOTIDE SEQUENCE [LARGE SCALE GENOMIC DNA]</scope>
    <source>
        <strain evidence="11">KCTC 12907</strain>
    </source>
</reference>
<dbReference type="Pfam" id="PF17996">
    <property type="entry name" value="CE2_N"/>
    <property type="match status" value="1"/>
</dbReference>
<dbReference type="InterPro" id="IPR055235">
    <property type="entry name" value="ASD1_cat"/>
</dbReference>
<dbReference type="PANTHER" id="PTHR31776">
    <property type="entry name" value="ALPHA-L-ARABINOFURANOSIDASE 1"/>
    <property type="match status" value="1"/>
</dbReference>
<dbReference type="Proteomes" id="UP001596378">
    <property type="component" value="Unassembled WGS sequence"/>
</dbReference>
<evidence type="ECO:0000313" key="10">
    <source>
        <dbReference type="EMBL" id="MFC7149667.1"/>
    </source>
</evidence>
<keyword evidence="6" id="KW-0325">Glycoprotein</keyword>
<keyword evidence="4" id="KW-0732">Signal</keyword>
<dbReference type="SMART" id="SM00813">
    <property type="entry name" value="Alpha-L-AF_C"/>
    <property type="match status" value="1"/>
</dbReference>
<dbReference type="Gene3D" id="2.60.40.10">
    <property type="entry name" value="Immunoglobulins"/>
    <property type="match status" value="2"/>
</dbReference>
<evidence type="ECO:0000256" key="4">
    <source>
        <dbReference type="ARBA" id="ARBA00022729"/>
    </source>
</evidence>
<dbReference type="Gene3D" id="3.20.20.80">
    <property type="entry name" value="Glycosidases"/>
    <property type="match status" value="1"/>
</dbReference>
<dbReference type="InterPro" id="IPR040794">
    <property type="entry name" value="CE2_N"/>
</dbReference>
<dbReference type="PROSITE" id="PS51272">
    <property type="entry name" value="SLH"/>
    <property type="match status" value="3"/>
</dbReference>
<dbReference type="CDD" id="cd02795">
    <property type="entry name" value="CBM6-CBM35-CBM36_like"/>
    <property type="match status" value="1"/>
</dbReference>
<dbReference type="Pfam" id="PF22848">
    <property type="entry name" value="ASD1_dom"/>
    <property type="match status" value="1"/>
</dbReference>
<evidence type="ECO:0000256" key="2">
    <source>
        <dbReference type="ARBA" id="ARBA00007186"/>
    </source>
</evidence>
<dbReference type="SUPFAM" id="SSF49899">
    <property type="entry name" value="Concanavalin A-like lectins/glucanases"/>
    <property type="match status" value="1"/>
</dbReference>
<dbReference type="Pfam" id="PF12733">
    <property type="entry name" value="Cadherin-like"/>
    <property type="match status" value="4"/>
</dbReference>
<dbReference type="InterPro" id="IPR051563">
    <property type="entry name" value="Glycosyl_Hydrolase_51"/>
</dbReference>
<dbReference type="InterPro" id="IPR005084">
    <property type="entry name" value="CBM6"/>
</dbReference>
<dbReference type="InterPro" id="IPR025883">
    <property type="entry name" value="Cadherin-like_domain"/>
</dbReference>
<keyword evidence="5" id="KW-0378">Hydrolase</keyword>
<dbReference type="RefSeq" id="WP_378107316.1">
    <property type="nucleotide sequence ID" value="NZ_JBHSUP010000026.1"/>
</dbReference>
<dbReference type="SUPFAM" id="SSF49265">
    <property type="entry name" value="Fibronectin type III"/>
    <property type="match status" value="1"/>
</dbReference>
<dbReference type="PROSITE" id="PS51175">
    <property type="entry name" value="CBM6"/>
    <property type="match status" value="1"/>
</dbReference>
<feature type="domain" description="SLH" evidence="9">
    <location>
        <begin position="2645"/>
        <end position="2708"/>
    </location>
</feature>
<dbReference type="InterPro" id="IPR001119">
    <property type="entry name" value="SLH_dom"/>
</dbReference>
<dbReference type="Pfam" id="PF00041">
    <property type="entry name" value="fn3"/>
    <property type="match status" value="1"/>
</dbReference>
<evidence type="ECO:0000259" key="8">
    <source>
        <dbReference type="PROSITE" id="PS51175"/>
    </source>
</evidence>
<dbReference type="CDD" id="cd00063">
    <property type="entry name" value="FN3"/>
    <property type="match status" value="2"/>
</dbReference>
<proteinExistence type="inferred from homology"/>
<feature type="domain" description="SLH" evidence="9">
    <location>
        <begin position="2585"/>
        <end position="2644"/>
    </location>
</feature>
<sequence>MFVTGQQPAYAAASAAEVTVNANITTNEVSQLLVGGFAEDLNLAMDGGFYAEKVFNRSFEFGSEDAAPYNTPLAGWTKVSRGGGSGTAAVENMNPLNAVNTHYLHVNVSAAGDGVGISNAGWYGVSVEAGAVYNYSFYARRGADFSSSLTLAIESTDGTSYGHATIASLTGEWVKYEGTLTSGASDADARLVLLANGTGNVYLDFISLFPAETYKNRPNGLRADIGEALEDMHLGFLRFPGGCIIHMPSYQYNWKDQLGPIETRKEYPNPQWNSMDPREHMTNGFGMFEWLQLSEDIGVVAVPVLPVGVKHIGSALSPDSAAMDQLVQDTLDFVEFANGSPTSTWGAKRAAMGHPEPFGLEYLALGNEEHDSANARADITRIYDAVHQAYPSLKLIVTASDSHSMYEFSQQLGAYETDGHYYYDRGSLDWIHFIYNYDRTYPKVMIGEYGSNQRDASINDALDMAKDKAVFEKNGDILDMSSFTLLRRVIDFDNAHVFKSNYYHVDKMWAENLADYNVNFRQSGDTSLVVVAGKDNETGDLILKLINNGANTINPKITLNGMTGISPTADVTYLKPKAAGNKEAKDNNYRLDGKGQSTDLNEVDYGTTTASVTGNQLDYSVEPYSFSIVRVHGDISTSDASTLHEAEILNGGATIASGRALTAEKELLTTLNASNSVWSKADLKAAGEFVRYNNFNVAEAGIYNVKVGYKSGSSRAILQMSIDGIAQGSPFDQYAAGQNFMEVDLGTATLSAGKHPVQFTATGKHASSSGYMAAIDYILLTPLPSAPEWQTVETGSTQVKLDWSPVPNAAGYVLQYGTESGVYAETVDCGNTTSYIVNGLTNDTEYYFVVRTKYADEEQSEASEERTAAPSADKLLAPQLVSVAPGNGKLTAQWTPVAGADHYRIAYGTASGQYSETVDNITGTSSEIEPLRDWTRYYLVVTAVNGSVESDPSNEGNAMVESAGLPSGDASLSQLAVSSGTLLPAFSPEIRSYTVSVADSEASVDLTPTAASSAYRSITVNGAPAVSGAASSVGLAAGDNRIPVVVQAQDGTVATYTIKIRKEAGSGGSTGMIPVDDPNIRYVGRWDKSDSAKYGSHWGGAYLKTRFTGTTASIHLGKTADILVNIDETGDKLLSGVNGTVNLTQVPLEAGTHSLRVAARYADDELVFQGLVLDYGATTVEPQIPANPVVEFIGDSIAAGMGNANGSGDSYAWLASDILGNEHTQITYPNLSLVDGTSSGGTAGMEEAYWKMKTPASAASADWDVHASAPQAIVVDLGSYDRYNGGDPAEFQSHYIQFLASLRDKYPNAEIFALRLFNGWLETEVSNAVQARIEAGDTKVRFVDTTGWLDGYGTPGSGDYQSDGMSFLPTRSGQAKAANKLAAVLKPYLALPYIQLWVEAEEMTLSKYTVKGNDYASMQKLIEVASGTGSASYVFDQPSGVYDVQVNYFDENDGTSSYKLYVDDKLIDSWTADRNLSSDAPDLDSLTRRLIANVDIPANSTVRIEGTASNGEQARTDKVKFFSPLDGASLSDLSISQGTLTPIFSPVIKDYSAIVANVVSRMDITPTATVLGYEALTVNGEPAVSGAASSVNLENGENRIPVVVKALDGATATYMLVITREAAQSGIASLSGLTLSQGALTPAFTPENRDYAVLVANDVSTLDITATATSPTYRSLTVNGESLMSGAAGRVHLAVGANAIPVVVTAQDGTTAVYTIVVTRDADHSRDNFNTMPAGSAPVGWGVNTSVGTVTVQDVPSAADKSVLINKVGTATGSKTSLYKEFAPLSGTVVIEAKVRRESTGNLWCLPYVYGSDGTTMAATIQFDNGNIKAYSNGGWQTLQPFAANTWYELKLVIDTDTDKFDFYVDGVQKVTQGALRNAVSDIGKIEFYAADFNAGTTYVDIEREPYSIGDAALRALEISSGTLSPAFAPNEMNYEASVANRVTSIGITPTVSASVYQSLTVNGVPAASGTETRVELVEGINDIPIVVISEDGTAATYKISVTRADEPDPGEGTDPVDKTALQIEANADSGKQEADYTSETWGPFAAALTAAHAVLAASDATQTQVDQALQRLQETREALKEVPPRAVSGSFAEGTNIVTVAFDRGVAFNGGASPSGFTVTVDEQAATVTAAVYETDPSTVILALPDDIRLSVDANIRIDYDGAGRLVGTGDQGSPVGRFTLMAENPFAAALRIVGPSGNTTNARPAIYGGVHPDADALTVAVKDAKGNAVGVNGKLNWSPGDAAWSYDLNQTLAPGAYTVEATARDGERTVMKTRSFAVQRVSSPGGGGSVPSESTETLAVDVVSGDDDQADMAQVEIKRTTGSDGRIHDEVVYTRDKARETVDKALAGGKRAARIVIPDDRDAVSEVNLEIPQETAALLRENGIDLEFFNPNVWIQVPNGSLGELENSVYFKLVPVKDVGERNELEARARAEDVVRQWAEDELIDVVARPMKVETNLTNRPVTLTLPLRGVALPEKESELAAYLAQLGIFIEHSNGEREVAAGLLVTMPDGQPGLQFSIAQFSTFAIIDFNRAIALNPEQGRHEAYVGGFPDGLFKPLENVTREQFAAMIARNLGYTEGVWSGEAPFADVSKTSWSAGAIAFVKEKGLMQGRPDGSFKPNEAVTRAEIATVIANYRDLAVEKGGTLGFNDIAGHWAQGSIRAALEAGLINGYADGSFKPGRSATRAEAVAMLNRMFGRGPLNGVEQPSFPDVPADFWAFKDIEEAAAAHFYIIDDKRQEVISR</sequence>
<comment type="similarity">
    <text evidence="2">Belongs to the glycosyl hydrolase 51 family.</text>
</comment>
<dbReference type="SUPFAM" id="SSF49785">
    <property type="entry name" value="Galactose-binding domain-like"/>
    <property type="match status" value="2"/>
</dbReference>
<organism evidence="10 11">
    <name type="scientific">Cohnella cellulosilytica</name>
    <dbReference type="NCBI Taxonomy" id="986710"/>
    <lineage>
        <taxon>Bacteria</taxon>
        <taxon>Bacillati</taxon>
        <taxon>Bacillota</taxon>
        <taxon>Bacilli</taxon>
        <taxon>Bacillales</taxon>
        <taxon>Paenibacillaceae</taxon>
        <taxon>Cohnella</taxon>
    </lineage>
</organism>
<protein>
    <recommendedName>
        <fullName evidence="3">non-reducing end alpha-L-arabinofuranosidase</fullName>
        <ecNumber evidence="3">3.2.1.55</ecNumber>
    </recommendedName>
</protein>
<gene>
    <name evidence="10" type="ORF">ACFQMJ_14145</name>
</gene>
<evidence type="ECO:0000259" key="7">
    <source>
        <dbReference type="PROSITE" id="PS50853"/>
    </source>
</evidence>
<comment type="catalytic activity">
    <reaction evidence="1">
        <text>Hydrolysis of terminal non-reducing alpha-L-arabinofuranoside residues in alpha-L-arabinosides.</text>
        <dbReference type="EC" id="3.2.1.55"/>
    </reaction>
</comment>
<dbReference type="Gene3D" id="2.60.120.200">
    <property type="match status" value="1"/>
</dbReference>